<organism evidence="11 12">
    <name type="scientific">Tanacetum coccineum</name>
    <dbReference type="NCBI Taxonomy" id="301880"/>
    <lineage>
        <taxon>Eukaryota</taxon>
        <taxon>Viridiplantae</taxon>
        <taxon>Streptophyta</taxon>
        <taxon>Embryophyta</taxon>
        <taxon>Tracheophyta</taxon>
        <taxon>Spermatophyta</taxon>
        <taxon>Magnoliopsida</taxon>
        <taxon>eudicotyledons</taxon>
        <taxon>Gunneridae</taxon>
        <taxon>Pentapetalae</taxon>
        <taxon>asterids</taxon>
        <taxon>campanulids</taxon>
        <taxon>Asterales</taxon>
        <taxon>Asteraceae</taxon>
        <taxon>Asteroideae</taxon>
        <taxon>Anthemideae</taxon>
        <taxon>Anthemidinae</taxon>
        <taxon>Tanacetum</taxon>
    </lineage>
</organism>
<feature type="domain" description="Chromo" evidence="9">
    <location>
        <begin position="124"/>
        <end position="161"/>
    </location>
</feature>
<accession>A0ABQ4XK59</accession>
<feature type="region of interest" description="Disordered" evidence="7">
    <location>
        <begin position="479"/>
        <end position="523"/>
    </location>
</feature>
<dbReference type="SUPFAM" id="SSF54160">
    <property type="entry name" value="Chromo domain-like"/>
    <property type="match status" value="1"/>
</dbReference>
<dbReference type="PANTHER" id="PTHR18896:SF76">
    <property type="entry name" value="PHOSPHOLIPASE"/>
    <property type="match status" value="1"/>
</dbReference>
<feature type="compositionally biased region" description="Basic and acidic residues" evidence="7">
    <location>
        <begin position="9"/>
        <end position="25"/>
    </location>
</feature>
<dbReference type="PANTHER" id="PTHR18896">
    <property type="entry name" value="PHOSPHOLIPASE D"/>
    <property type="match status" value="1"/>
</dbReference>
<evidence type="ECO:0000256" key="4">
    <source>
        <dbReference type="ARBA" id="ARBA00022801"/>
    </source>
</evidence>
<keyword evidence="4" id="KW-0378">Hydrolase</keyword>
<evidence type="ECO:0000313" key="12">
    <source>
        <dbReference type="Proteomes" id="UP001151760"/>
    </source>
</evidence>
<evidence type="ECO:0000259" key="10">
    <source>
        <dbReference type="PROSITE" id="PS50035"/>
    </source>
</evidence>
<dbReference type="EMBL" id="BQNB010009577">
    <property type="protein sequence ID" value="GJS65426.1"/>
    <property type="molecule type" value="Genomic_DNA"/>
</dbReference>
<dbReference type="InterPro" id="IPR016197">
    <property type="entry name" value="Chromo-like_dom_sf"/>
</dbReference>
<evidence type="ECO:0000256" key="1">
    <source>
        <dbReference type="ARBA" id="ARBA00000798"/>
    </source>
</evidence>
<name>A0ABQ4XK59_9ASTR</name>
<dbReference type="Proteomes" id="UP001151760">
    <property type="component" value="Unassembled WGS sequence"/>
</dbReference>
<dbReference type="InterPro" id="IPR000953">
    <property type="entry name" value="Chromo/chromo_shadow_dom"/>
</dbReference>
<evidence type="ECO:0000256" key="3">
    <source>
        <dbReference type="ARBA" id="ARBA00022737"/>
    </source>
</evidence>
<keyword evidence="6" id="KW-0443">Lipid metabolism</keyword>
<dbReference type="PROSITE" id="PS50035">
    <property type="entry name" value="PLD"/>
    <property type="match status" value="1"/>
</dbReference>
<dbReference type="Gene3D" id="1.10.510.10">
    <property type="entry name" value="Transferase(Phosphotransferase) domain 1"/>
    <property type="match status" value="1"/>
</dbReference>
<dbReference type="PROSITE" id="PS50011">
    <property type="entry name" value="PROTEIN_KINASE_DOM"/>
    <property type="match status" value="1"/>
</dbReference>
<keyword evidence="12" id="KW-1185">Reference proteome</keyword>
<evidence type="ECO:0000313" key="11">
    <source>
        <dbReference type="EMBL" id="GJS65426.1"/>
    </source>
</evidence>
<dbReference type="SUPFAM" id="SSF56024">
    <property type="entry name" value="Phospholipase D/nuclease"/>
    <property type="match status" value="1"/>
</dbReference>
<evidence type="ECO:0000259" key="9">
    <source>
        <dbReference type="PROSITE" id="PS50013"/>
    </source>
</evidence>
<gene>
    <name evidence="11" type="ORF">Tco_0679990</name>
</gene>
<keyword evidence="5" id="KW-0442">Lipid degradation</keyword>
<evidence type="ECO:0000256" key="2">
    <source>
        <dbReference type="ARBA" id="ARBA00012027"/>
    </source>
</evidence>
<sequence length="869" mass="99713">MSPGNVAGDLERDPELEPLREKVIEEDGSCEGYTIDSATGGHEGNTKNYHRMASELYCSGMRKDIARMVSECVVCQRHKYSTLTPSGLLQPLELPDKVWDEVTMDFIDGLPKSEELKEDMEMMVQPQEVLGVREGKSNSKEDREVLIRWMNLPEYESTWEPFQLIHNQFQISTLRTRFILFILNQVLANLIHINGHAAFDAIALAIENANPEIFMCGWWLCPDLYLRRPIHANASSRLDALLEAKAMQGVQERDHCKIYILVYEELALALKCNSFYSKKKLAALHENIRVLRYPDHFSSGVYLWSHREKLVIVDYEVCFIGGLDLCFGRYDSYEHKVGDHPATVWPGKDYYNPRKSEPNSWEDTMKDELNRESYPRMPWHDVHCALWGASCRDIARHFVQSWNYAKRSKAPNEQTIPLLMPQQHMVIPHYMGSSKEQEDGKPESLEVQQLLINRQDSFTSLSAFQEIPLLIPQEADVMESPKGHTHNRSGKSHNTYGQSSKPPRAPFSFKKSKTEPSGPDMPMRGFVLHPGDPRGSGPSLQAKKIMPYDRDASNHKHGKSIKSCDKEWWETQERGNLVGSADESGQVRPHVMCRCQIISSVSLWSAVLTFSLIEKAEHLVYIEGKLGHTTIDLGIAPKKLESYQEGNVKGLQKLKINPTRRVTMTQASSSGGKTTISYGEYEEIDCYVKQGKVEKVGDYLNSFHIQRKVQEQDNMLRIYESICDGVDYQTTMERCSEIYKFTDSWKINYWKLKKIVRGIIRAMIHLHDKGIVHGRIRPQHNFVKEYESISQVAKLGGMSGCRKVTELDKEPFTRDIYDMGRTILAILDDEHKIPDDDVEAQEHYKSREPFKDNVQHIYHQLLVISLNNA</sequence>
<dbReference type="InterPro" id="IPR001736">
    <property type="entry name" value="PLipase_D/transphosphatidylase"/>
</dbReference>
<dbReference type="Gene3D" id="2.40.50.40">
    <property type="match status" value="1"/>
</dbReference>
<keyword evidence="3" id="KW-0677">Repeat</keyword>
<dbReference type="EC" id="3.1.4.4" evidence="2"/>
<dbReference type="Pfam" id="PF17921">
    <property type="entry name" value="Integrase_H2C2"/>
    <property type="match status" value="1"/>
</dbReference>
<dbReference type="InterPro" id="IPR041588">
    <property type="entry name" value="Integrase_H2C2"/>
</dbReference>
<comment type="catalytic activity">
    <reaction evidence="1">
        <text>a 1,2-diacyl-sn-glycero-3-phosphocholine + H2O = a 1,2-diacyl-sn-glycero-3-phosphate + choline + H(+)</text>
        <dbReference type="Rhea" id="RHEA:14445"/>
        <dbReference type="ChEBI" id="CHEBI:15354"/>
        <dbReference type="ChEBI" id="CHEBI:15377"/>
        <dbReference type="ChEBI" id="CHEBI:15378"/>
        <dbReference type="ChEBI" id="CHEBI:57643"/>
        <dbReference type="ChEBI" id="CHEBI:58608"/>
        <dbReference type="EC" id="3.1.4.4"/>
    </reaction>
</comment>
<reference evidence="11" key="2">
    <citation type="submission" date="2022-01" db="EMBL/GenBank/DDBJ databases">
        <authorList>
            <person name="Yamashiro T."/>
            <person name="Shiraishi A."/>
            <person name="Satake H."/>
            <person name="Nakayama K."/>
        </authorList>
    </citation>
    <scope>NUCLEOTIDE SEQUENCE</scope>
</reference>
<dbReference type="InterPro" id="IPR000719">
    <property type="entry name" value="Prot_kinase_dom"/>
</dbReference>
<dbReference type="Gene3D" id="3.30.870.10">
    <property type="entry name" value="Endonuclease Chain A"/>
    <property type="match status" value="1"/>
</dbReference>
<dbReference type="PROSITE" id="PS50013">
    <property type="entry name" value="CHROMO_2"/>
    <property type="match status" value="1"/>
</dbReference>
<dbReference type="SUPFAM" id="SSF56112">
    <property type="entry name" value="Protein kinase-like (PK-like)"/>
    <property type="match status" value="1"/>
</dbReference>
<dbReference type="InterPro" id="IPR015679">
    <property type="entry name" value="PLipase_D_fam"/>
</dbReference>
<evidence type="ECO:0000259" key="8">
    <source>
        <dbReference type="PROSITE" id="PS50011"/>
    </source>
</evidence>
<feature type="region of interest" description="Disordered" evidence="7">
    <location>
        <begin position="1"/>
        <end position="46"/>
    </location>
</feature>
<evidence type="ECO:0000256" key="5">
    <source>
        <dbReference type="ARBA" id="ARBA00022963"/>
    </source>
</evidence>
<comment type="caution">
    <text evidence="11">The sequence shown here is derived from an EMBL/GenBank/DDBJ whole genome shotgun (WGS) entry which is preliminary data.</text>
</comment>
<feature type="compositionally biased region" description="Polar residues" evidence="7">
    <location>
        <begin position="492"/>
        <end position="501"/>
    </location>
</feature>
<dbReference type="InterPro" id="IPR011009">
    <property type="entry name" value="Kinase-like_dom_sf"/>
</dbReference>
<dbReference type="Gene3D" id="1.10.340.70">
    <property type="match status" value="1"/>
</dbReference>
<reference evidence="11" key="1">
    <citation type="journal article" date="2022" name="Int. J. Mol. Sci.">
        <title>Draft Genome of Tanacetum Coccineum: Genomic Comparison of Closely Related Tanacetum-Family Plants.</title>
        <authorList>
            <person name="Yamashiro T."/>
            <person name="Shiraishi A."/>
            <person name="Nakayama K."/>
            <person name="Satake H."/>
        </authorList>
    </citation>
    <scope>NUCLEOTIDE SEQUENCE</scope>
</reference>
<evidence type="ECO:0000256" key="7">
    <source>
        <dbReference type="SAM" id="MobiDB-lite"/>
    </source>
</evidence>
<evidence type="ECO:0000256" key="6">
    <source>
        <dbReference type="ARBA" id="ARBA00023098"/>
    </source>
</evidence>
<feature type="domain" description="PLD phosphodiesterase" evidence="10">
    <location>
        <begin position="302"/>
        <end position="329"/>
    </location>
</feature>
<proteinExistence type="predicted"/>
<feature type="domain" description="Protein kinase" evidence="8">
    <location>
        <begin position="662"/>
        <end position="869"/>
    </location>
</feature>
<protein>
    <recommendedName>
        <fullName evidence="2">phospholipase D</fullName>
        <ecNumber evidence="2">3.1.4.4</ecNumber>
    </recommendedName>
</protein>
<dbReference type="Pfam" id="PF00614">
    <property type="entry name" value="PLDc"/>
    <property type="match status" value="1"/>
</dbReference>